<feature type="transmembrane region" description="Helical" evidence="2">
    <location>
        <begin position="179"/>
        <end position="203"/>
    </location>
</feature>
<dbReference type="AlphaFoldDB" id="A0A915J550"/>
<dbReference type="WBParaSite" id="nRc.2.0.1.t20924-RA">
    <property type="protein sequence ID" value="nRc.2.0.1.t20924-RA"/>
    <property type="gene ID" value="nRc.2.0.1.g20924"/>
</dbReference>
<feature type="compositionally biased region" description="Basic and acidic residues" evidence="1">
    <location>
        <begin position="122"/>
        <end position="132"/>
    </location>
</feature>
<keyword evidence="2" id="KW-1133">Transmembrane helix</keyword>
<feature type="compositionally biased region" description="Acidic residues" evidence="1">
    <location>
        <begin position="104"/>
        <end position="121"/>
    </location>
</feature>
<keyword evidence="2" id="KW-0472">Membrane</keyword>
<feature type="region of interest" description="Disordered" evidence="1">
    <location>
        <begin position="277"/>
        <end position="326"/>
    </location>
</feature>
<organism evidence="3 4">
    <name type="scientific">Romanomermis culicivorax</name>
    <name type="common">Nematode worm</name>
    <dbReference type="NCBI Taxonomy" id="13658"/>
    <lineage>
        <taxon>Eukaryota</taxon>
        <taxon>Metazoa</taxon>
        <taxon>Ecdysozoa</taxon>
        <taxon>Nematoda</taxon>
        <taxon>Enoplea</taxon>
        <taxon>Dorylaimia</taxon>
        <taxon>Mermithida</taxon>
        <taxon>Mermithoidea</taxon>
        <taxon>Mermithidae</taxon>
        <taxon>Romanomermis</taxon>
    </lineage>
</organism>
<feature type="region of interest" description="Disordered" evidence="1">
    <location>
        <begin position="70"/>
        <end position="151"/>
    </location>
</feature>
<dbReference type="Proteomes" id="UP000887565">
    <property type="component" value="Unplaced"/>
</dbReference>
<evidence type="ECO:0000256" key="2">
    <source>
        <dbReference type="SAM" id="Phobius"/>
    </source>
</evidence>
<evidence type="ECO:0000313" key="4">
    <source>
        <dbReference type="WBParaSite" id="nRc.2.0.1.t20924-RA"/>
    </source>
</evidence>
<feature type="compositionally biased region" description="Low complexity" evidence="1">
    <location>
        <begin position="134"/>
        <end position="151"/>
    </location>
</feature>
<proteinExistence type="predicted"/>
<accession>A0A915J550</accession>
<feature type="compositionally biased region" description="Basic and acidic residues" evidence="1">
    <location>
        <begin position="278"/>
        <end position="290"/>
    </location>
</feature>
<evidence type="ECO:0000256" key="1">
    <source>
        <dbReference type="SAM" id="MobiDB-lite"/>
    </source>
</evidence>
<name>A0A915J550_ROMCU</name>
<keyword evidence="2" id="KW-0812">Transmembrane</keyword>
<reference evidence="4" key="1">
    <citation type="submission" date="2022-11" db="UniProtKB">
        <authorList>
            <consortium name="WormBaseParasite"/>
        </authorList>
    </citation>
    <scope>IDENTIFICATION</scope>
</reference>
<protein>
    <submittedName>
        <fullName evidence="4">Uncharacterized protein</fullName>
    </submittedName>
</protein>
<sequence length="361" mass="40007">MFVNNKSGKLENFHAYKDEKLKYAELYKNYTGDYVTFVCLRPLYENDFIDAVLSGHHRLPLGASVGSSARPAFDSGDMEHHDGRQPAAGTQPKVQTISLKNDLEVEEPELPGGYEGDENDDDGTRAGDDTPHEQQTFDSSSSGQQSSVINSDYHPTLDQQVKGFTTVSHTASGVESASKWILCGSVVLLLIVFITILSICLICHQNHLQGLKKNEIAVKVETFGREKEGHELAETIIAGDEKKGDEFEEDVVAVKKVVEPREENSVVVAVQTTTNLEKTPEKSAAEETKTGYKKKKRLEKREERPFQLEQKATGHRKAAIGPENTNHSLQLSSLTIPQSMKFSVASFSNDDESFLALITYK</sequence>
<evidence type="ECO:0000313" key="3">
    <source>
        <dbReference type="Proteomes" id="UP000887565"/>
    </source>
</evidence>
<keyword evidence="3" id="KW-1185">Reference proteome</keyword>